<dbReference type="AlphaFoldDB" id="A0A1N7HKC1"/>
<dbReference type="InterPro" id="IPR034984">
    <property type="entry name" value="Imelysin-like_IPPA"/>
</dbReference>
<feature type="chain" id="PRO_5009942557" description="Imelysin-like domain-containing protein" evidence="3">
    <location>
        <begin position="28"/>
        <end position="344"/>
    </location>
</feature>
<dbReference type="InterPro" id="IPR018976">
    <property type="entry name" value="Imelysin-like"/>
</dbReference>
<protein>
    <recommendedName>
        <fullName evidence="4">Imelysin-like domain-containing protein</fullName>
    </recommendedName>
</protein>
<evidence type="ECO:0000256" key="3">
    <source>
        <dbReference type="SAM" id="SignalP"/>
    </source>
</evidence>
<feature type="signal peptide" evidence="3">
    <location>
        <begin position="1"/>
        <end position="27"/>
    </location>
</feature>
<dbReference type="InterPro" id="IPR038352">
    <property type="entry name" value="Imelysin_sf"/>
</dbReference>
<dbReference type="CDD" id="cd14659">
    <property type="entry name" value="Imelysin-like_IPPA"/>
    <property type="match status" value="1"/>
</dbReference>
<reference evidence="5 6" key="1">
    <citation type="submission" date="2017-01" db="EMBL/GenBank/DDBJ databases">
        <authorList>
            <person name="Mah S.A."/>
            <person name="Swanson W.J."/>
            <person name="Moy G.W."/>
            <person name="Vacquier V.D."/>
        </authorList>
    </citation>
    <scope>NUCLEOTIDE SEQUENCE [LARGE SCALE GENOMIC DNA]</scope>
    <source>
        <strain evidence="5 6">DSM 29590</strain>
    </source>
</reference>
<evidence type="ECO:0000256" key="1">
    <source>
        <dbReference type="ARBA" id="ARBA00004196"/>
    </source>
</evidence>
<sequence length="344" mass="36776">MFSLSSAARHIALALALCAPAAASAQARSIAEEVVDAHILPRFAALAETSAELRAAASKTCDREDAALRAAYAAAFDAWVAASHLRFGPTEMEDRAFALAFWPDTRGITPRTLRGLIADADPVVEAAEGYAEVSIAARGFYALEMMLFDPEIAALGDAQYRCALMQVIAADTAKLAADILADWQGGYADALRNSGAEGSPYRSDAEALQELFKALTYGLEFTSDTRLGRPLGTFDAPHPKRAEAWRAGRSLRHVRLSLASLEDLARRLAGDDEDLQARLTSGFEAAREDAGALQDPVFAGVSEPAARLRVEVLRQKIDRVRETVQSELGPELGVAAGFNALDGD</sequence>
<dbReference type="Pfam" id="PF09375">
    <property type="entry name" value="Peptidase_M75"/>
    <property type="match status" value="1"/>
</dbReference>
<comment type="subcellular location">
    <subcellularLocation>
        <location evidence="1">Cell envelope</location>
    </subcellularLocation>
</comment>
<dbReference type="GO" id="GO:0030313">
    <property type="term" value="C:cell envelope"/>
    <property type="evidence" value="ECO:0007669"/>
    <property type="project" value="UniProtKB-SubCell"/>
</dbReference>
<dbReference type="Proteomes" id="UP000186019">
    <property type="component" value="Unassembled WGS sequence"/>
</dbReference>
<keyword evidence="2 3" id="KW-0732">Signal</keyword>
<organism evidence="5 6">
    <name type="scientific">Roseovarius nanhaiticus</name>
    <dbReference type="NCBI Taxonomy" id="573024"/>
    <lineage>
        <taxon>Bacteria</taxon>
        <taxon>Pseudomonadati</taxon>
        <taxon>Pseudomonadota</taxon>
        <taxon>Alphaproteobacteria</taxon>
        <taxon>Rhodobacterales</taxon>
        <taxon>Roseobacteraceae</taxon>
        <taxon>Roseovarius</taxon>
    </lineage>
</organism>
<name>A0A1N7HKC1_9RHOB</name>
<dbReference type="Gene3D" id="1.20.1420.20">
    <property type="entry name" value="M75 peptidase, HXXE motif"/>
    <property type="match status" value="1"/>
</dbReference>
<accession>A0A1N7HKC1</accession>
<dbReference type="RefSeq" id="WP_076535351.1">
    <property type="nucleotide sequence ID" value="NZ_FOAC01000004.1"/>
</dbReference>
<evidence type="ECO:0000256" key="2">
    <source>
        <dbReference type="ARBA" id="ARBA00022729"/>
    </source>
</evidence>
<proteinExistence type="predicted"/>
<evidence type="ECO:0000313" key="6">
    <source>
        <dbReference type="Proteomes" id="UP000186019"/>
    </source>
</evidence>
<dbReference type="OrthoDB" id="5729110at2"/>
<keyword evidence="6" id="KW-1185">Reference proteome</keyword>
<dbReference type="EMBL" id="FTNV01000004">
    <property type="protein sequence ID" value="SIS25297.1"/>
    <property type="molecule type" value="Genomic_DNA"/>
</dbReference>
<feature type="domain" description="Imelysin-like" evidence="4">
    <location>
        <begin position="39"/>
        <end position="318"/>
    </location>
</feature>
<gene>
    <name evidence="5" type="ORF">SAMN05421666_3237</name>
</gene>
<dbReference type="STRING" id="573024.SAMN05216208_3213"/>
<evidence type="ECO:0000259" key="4">
    <source>
        <dbReference type="Pfam" id="PF09375"/>
    </source>
</evidence>
<evidence type="ECO:0000313" key="5">
    <source>
        <dbReference type="EMBL" id="SIS25297.1"/>
    </source>
</evidence>